<dbReference type="AlphaFoldDB" id="A0A4Y2AVZ2"/>
<proteinExistence type="predicted"/>
<dbReference type="EMBL" id="BGPR01000035">
    <property type="protein sequence ID" value="GBL83883.1"/>
    <property type="molecule type" value="Genomic_DNA"/>
</dbReference>
<protein>
    <submittedName>
        <fullName evidence="2">Uncharacterized protein</fullName>
    </submittedName>
</protein>
<gene>
    <name evidence="2" type="ORF">AVEN_100792_1</name>
</gene>
<dbReference type="Proteomes" id="UP000499080">
    <property type="component" value="Unassembled WGS sequence"/>
</dbReference>
<sequence length="130" mass="14505">MLTIRKNDHRIVDGAAVSGGLAGGERSSPPPRGVPRATVQSLDCNGKEATKKFWRVLEFAFLEYEGIYCFVIVISEEFSLVTLTSRFEATRGLFGGRPRNFESRSDDEDDKRASTPIAKLTNVKTFCHYV</sequence>
<comment type="caution">
    <text evidence="2">The sequence shown here is derived from an EMBL/GenBank/DDBJ whole genome shotgun (WGS) entry which is preliminary data.</text>
</comment>
<keyword evidence="3" id="KW-1185">Reference proteome</keyword>
<feature type="region of interest" description="Disordered" evidence="1">
    <location>
        <begin position="17"/>
        <end position="39"/>
    </location>
</feature>
<reference evidence="2 3" key="1">
    <citation type="journal article" date="2019" name="Sci. Rep.">
        <title>Orb-weaving spider Araneus ventricosus genome elucidates the spidroin gene catalogue.</title>
        <authorList>
            <person name="Kono N."/>
            <person name="Nakamura H."/>
            <person name="Ohtoshi R."/>
            <person name="Moran D.A.P."/>
            <person name="Shinohara A."/>
            <person name="Yoshida Y."/>
            <person name="Fujiwara M."/>
            <person name="Mori M."/>
            <person name="Tomita M."/>
            <person name="Arakawa K."/>
        </authorList>
    </citation>
    <scope>NUCLEOTIDE SEQUENCE [LARGE SCALE GENOMIC DNA]</scope>
</reference>
<accession>A0A4Y2AVZ2</accession>
<evidence type="ECO:0000313" key="2">
    <source>
        <dbReference type="EMBL" id="GBL83883.1"/>
    </source>
</evidence>
<evidence type="ECO:0000313" key="3">
    <source>
        <dbReference type="Proteomes" id="UP000499080"/>
    </source>
</evidence>
<organism evidence="2 3">
    <name type="scientific">Araneus ventricosus</name>
    <name type="common">Orbweaver spider</name>
    <name type="synonym">Epeira ventricosa</name>
    <dbReference type="NCBI Taxonomy" id="182803"/>
    <lineage>
        <taxon>Eukaryota</taxon>
        <taxon>Metazoa</taxon>
        <taxon>Ecdysozoa</taxon>
        <taxon>Arthropoda</taxon>
        <taxon>Chelicerata</taxon>
        <taxon>Arachnida</taxon>
        <taxon>Araneae</taxon>
        <taxon>Araneomorphae</taxon>
        <taxon>Entelegynae</taxon>
        <taxon>Araneoidea</taxon>
        <taxon>Araneidae</taxon>
        <taxon>Araneus</taxon>
    </lineage>
</organism>
<name>A0A4Y2AVZ2_ARAVE</name>
<evidence type="ECO:0000256" key="1">
    <source>
        <dbReference type="SAM" id="MobiDB-lite"/>
    </source>
</evidence>